<dbReference type="InterPro" id="IPR040256">
    <property type="entry name" value="At4g02000-like"/>
</dbReference>
<dbReference type="PANTHER" id="PTHR31286">
    <property type="entry name" value="GLYCINE-RICH CELL WALL STRUCTURAL PROTEIN 1.8-LIKE"/>
    <property type="match status" value="1"/>
</dbReference>
<proteinExistence type="predicted"/>
<dbReference type="AlphaFoldDB" id="A0AAW2WEG5"/>
<accession>A0AAW2WEG5</accession>
<gene>
    <name evidence="1" type="ORF">Slati_2350700</name>
</gene>
<comment type="caution">
    <text evidence="1">The sequence shown here is derived from an EMBL/GenBank/DDBJ whole genome shotgun (WGS) entry which is preliminary data.</text>
</comment>
<reference evidence="1" key="1">
    <citation type="submission" date="2020-06" db="EMBL/GenBank/DDBJ databases">
        <authorList>
            <person name="Li T."/>
            <person name="Hu X."/>
            <person name="Zhang T."/>
            <person name="Song X."/>
            <person name="Zhang H."/>
            <person name="Dai N."/>
            <person name="Sheng W."/>
            <person name="Hou X."/>
            <person name="Wei L."/>
        </authorList>
    </citation>
    <scope>NUCLEOTIDE SEQUENCE</scope>
    <source>
        <strain evidence="1">KEN1</strain>
        <tissue evidence="1">Leaf</tissue>
    </source>
</reference>
<organism evidence="1">
    <name type="scientific">Sesamum latifolium</name>
    <dbReference type="NCBI Taxonomy" id="2727402"/>
    <lineage>
        <taxon>Eukaryota</taxon>
        <taxon>Viridiplantae</taxon>
        <taxon>Streptophyta</taxon>
        <taxon>Embryophyta</taxon>
        <taxon>Tracheophyta</taxon>
        <taxon>Spermatophyta</taxon>
        <taxon>Magnoliopsida</taxon>
        <taxon>eudicotyledons</taxon>
        <taxon>Gunneridae</taxon>
        <taxon>Pentapetalae</taxon>
        <taxon>asterids</taxon>
        <taxon>lamiids</taxon>
        <taxon>Lamiales</taxon>
        <taxon>Pedaliaceae</taxon>
        <taxon>Sesamum</taxon>
    </lineage>
</organism>
<name>A0AAW2WEG5_9LAMI</name>
<dbReference type="PANTHER" id="PTHR31286:SF180">
    <property type="entry name" value="OS10G0362600 PROTEIN"/>
    <property type="match status" value="1"/>
</dbReference>
<evidence type="ECO:0008006" key="2">
    <source>
        <dbReference type="Google" id="ProtNLM"/>
    </source>
</evidence>
<dbReference type="EMBL" id="JACGWN010000008">
    <property type="protein sequence ID" value="KAL0438677.1"/>
    <property type="molecule type" value="Genomic_DNA"/>
</dbReference>
<sequence>MPVCFEFKDDEISSLPVWATLPSLPLECWNQNALGKIGSKLGTPIAMDSLTMKMERLSYTRILVEVDASKKLVEEVEFILSNWVKRKQPVIYEYMPKFCSVCSRFGHLKDSCQGAHPPAATTTKTALAKPTAPRNVQHNEWTVVQRKHKNSQ</sequence>
<reference evidence="1" key="2">
    <citation type="journal article" date="2024" name="Plant">
        <title>Genomic evolution and insights into agronomic trait innovations of Sesamum species.</title>
        <authorList>
            <person name="Miao H."/>
            <person name="Wang L."/>
            <person name="Qu L."/>
            <person name="Liu H."/>
            <person name="Sun Y."/>
            <person name="Le M."/>
            <person name="Wang Q."/>
            <person name="Wei S."/>
            <person name="Zheng Y."/>
            <person name="Lin W."/>
            <person name="Duan Y."/>
            <person name="Cao H."/>
            <person name="Xiong S."/>
            <person name="Wang X."/>
            <person name="Wei L."/>
            <person name="Li C."/>
            <person name="Ma Q."/>
            <person name="Ju M."/>
            <person name="Zhao R."/>
            <person name="Li G."/>
            <person name="Mu C."/>
            <person name="Tian Q."/>
            <person name="Mei H."/>
            <person name="Zhang T."/>
            <person name="Gao T."/>
            <person name="Zhang H."/>
        </authorList>
    </citation>
    <scope>NUCLEOTIDE SEQUENCE</scope>
    <source>
        <strain evidence="1">KEN1</strain>
    </source>
</reference>
<evidence type="ECO:0000313" key="1">
    <source>
        <dbReference type="EMBL" id="KAL0438677.1"/>
    </source>
</evidence>
<protein>
    <recommendedName>
        <fullName evidence="2">DUF4283 domain-containing protein</fullName>
    </recommendedName>
</protein>